<feature type="non-terminal residue" evidence="2">
    <location>
        <position position="1"/>
    </location>
</feature>
<proteinExistence type="predicted"/>
<keyword evidence="2 4" id="KW-0346">Stress response</keyword>
<dbReference type="CDD" id="cd06257">
    <property type="entry name" value="DnaJ"/>
    <property type="match status" value="1"/>
</dbReference>
<dbReference type="Proteomes" id="UP000504636">
    <property type="component" value="Unplaced"/>
</dbReference>
<dbReference type="EMBL" id="MU003707">
    <property type="protein sequence ID" value="KAF2806364.1"/>
    <property type="molecule type" value="Genomic_DNA"/>
</dbReference>
<dbReference type="Gene3D" id="1.10.287.110">
    <property type="entry name" value="DnaJ domain"/>
    <property type="match status" value="1"/>
</dbReference>
<gene>
    <name evidence="2 4" type="ORF">BDZ99DRAFT_369825</name>
</gene>
<keyword evidence="3" id="KW-1185">Reference proteome</keyword>
<evidence type="ECO:0000259" key="1">
    <source>
        <dbReference type="PROSITE" id="PS50076"/>
    </source>
</evidence>
<evidence type="ECO:0000313" key="2">
    <source>
        <dbReference type="EMBL" id="KAF2806364.1"/>
    </source>
</evidence>
<dbReference type="InterPro" id="IPR036869">
    <property type="entry name" value="J_dom_sf"/>
</dbReference>
<reference evidence="4" key="3">
    <citation type="submission" date="2025-04" db="UniProtKB">
        <authorList>
            <consortium name="RefSeq"/>
        </authorList>
    </citation>
    <scope>IDENTIFICATION</scope>
    <source>
        <strain evidence="4">CBS 304.34</strain>
    </source>
</reference>
<reference evidence="2 4" key="1">
    <citation type="journal article" date="2020" name="Stud. Mycol.">
        <title>101 Dothideomycetes genomes: a test case for predicting lifestyles and emergence of pathogens.</title>
        <authorList>
            <person name="Haridas S."/>
            <person name="Albert R."/>
            <person name="Binder M."/>
            <person name="Bloem J."/>
            <person name="Labutti K."/>
            <person name="Salamov A."/>
            <person name="Andreopoulos B."/>
            <person name="Baker S."/>
            <person name="Barry K."/>
            <person name="Bills G."/>
            <person name="Bluhm B."/>
            <person name="Cannon C."/>
            <person name="Castanera R."/>
            <person name="Culley D."/>
            <person name="Daum C."/>
            <person name="Ezra D."/>
            <person name="Gonzalez J."/>
            <person name="Henrissat B."/>
            <person name="Kuo A."/>
            <person name="Liang C."/>
            <person name="Lipzen A."/>
            <person name="Lutzoni F."/>
            <person name="Magnuson J."/>
            <person name="Mondo S."/>
            <person name="Nolan M."/>
            <person name="Ohm R."/>
            <person name="Pangilinan J."/>
            <person name="Park H.-J."/>
            <person name="Ramirez L."/>
            <person name="Alfaro M."/>
            <person name="Sun H."/>
            <person name="Tritt A."/>
            <person name="Yoshinaga Y."/>
            <person name="Zwiers L.-H."/>
            <person name="Turgeon B."/>
            <person name="Goodwin S."/>
            <person name="Spatafora J."/>
            <person name="Crous P."/>
            <person name="Grigoriev I."/>
        </authorList>
    </citation>
    <scope>NUCLEOTIDE SEQUENCE</scope>
    <source>
        <strain evidence="2 4">CBS 304.34</strain>
    </source>
</reference>
<feature type="domain" description="J" evidence="1">
    <location>
        <begin position="1"/>
        <end position="60"/>
    </location>
</feature>
<dbReference type="PROSITE" id="PS50076">
    <property type="entry name" value="DNAJ_2"/>
    <property type="match status" value="1"/>
</dbReference>
<dbReference type="Pfam" id="PF00226">
    <property type="entry name" value="DnaJ"/>
    <property type="match status" value="1"/>
</dbReference>
<dbReference type="OrthoDB" id="10250354at2759"/>
<evidence type="ECO:0000313" key="4">
    <source>
        <dbReference type="RefSeq" id="XP_033573328.1"/>
    </source>
</evidence>
<organism evidence="2">
    <name type="scientific">Mytilinidion resinicola</name>
    <dbReference type="NCBI Taxonomy" id="574789"/>
    <lineage>
        <taxon>Eukaryota</taxon>
        <taxon>Fungi</taxon>
        <taxon>Dikarya</taxon>
        <taxon>Ascomycota</taxon>
        <taxon>Pezizomycotina</taxon>
        <taxon>Dothideomycetes</taxon>
        <taxon>Pleosporomycetidae</taxon>
        <taxon>Mytilinidiales</taxon>
        <taxon>Mytilinidiaceae</taxon>
        <taxon>Mytilinidion</taxon>
    </lineage>
</organism>
<protein>
    <submittedName>
        <fullName evidence="2 4">Heat shock protein DnaJ</fullName>
    </submittedName>
</protein>
<dbReference type="SUPFAM" id="SSF46565">
    <property type="entry name" value="Chaperone J-domain"/>
    <property type="match status" value="1"/>
</dbReference>
<accession>A0A6A6YEE0</accession>
<dbReference type="SMART" id="SM00271">
    <property type="entry name" value="DnaJ"/>
    <property type="match status" value="1"/>
</dbReference>
<dbReference type="InterPro" id="IPR050817">
    <property type="entry name" value="DjlA_DnaK_co-chaperone"/>
</dbReference>
<dbReference type="GeneID" id="54455691"/>
<feature type="non-terminal residue" evidence="2">
    <location>
        <position position="60"/>
    </location>
</feature>
<name>A0A6A6YEE0_9PEZI</name>
<reference evidence="4" key="2">
    <citation type="submission" date="2020-04" db="EMBL/GenBank/DDBJ databases">
        <authorList>
            <consortium name="NCBI Genome Project"/>
        </authorList>
    </citation>
    <scope>NUCLEOTIDE SEQUENCE</scope>
    <source>
        <strain evidence="4">CBS 304.34</strain>
    </source>
</reference>
<dbReference type="AlphaFoldDB" id="A0A6A6YEE0"/>
<evidence type="ECO:0000313" key="3">
    <source>
        <dbReference type="Proteomes" id="UP000504636"/>
    </source>
</evidence>
<dbReference type="RefSeq" id="XP_033573328.1">
    <property type="nucleotide sequence ID" value="XM_033714798.1"/>
</dbReference>
<dbReference type="InterPro" id="IPR001623">
    <property type="entry name" value="DnaJ_domain"/>
</dbReference>
<dbReference type="PANTHER" id="PTHR24074">
    <property type="entry name" value="CO-CHAPERONE PROTEIN DJLA"/>
    <property type="match status" value="1"/>
</dbReference>
<dbReference type="PRINTS" id="PR00625">
    <property type="entry name" value="JDOMAIN"/>
</dbReference>
<sequence>YATLGIPPNADQNVIRKAYKRLALLNHPDKIQDPAKRAEGVEKFRQVQAAYDVLKDDAKR</sequence>